<evidence type="ECO:0000259" key="1">
    <source>
        <dbReference type="Pfam" id="PF13020"/>
    </source>
</evidence>
<reference evidence="2 3" key="1">
    <citation type="submission" date="2018-05" db="EMBL/GenBank/DDBJ databases">
        <title>Freshwater and sediment microbial communities from various areas in North America, analyzing microbe dynamics in response to fracking.</title>
        <authorList>
            <person name="Lamendella R."/>
        </authorList>
    </citation>
    <scope>NUCLEOTIDE SEQUENCE [LARGE SCALE GENOMIC DNA]</scope>
    <source>
        <strain evidence="2 3">15_TX</strain>
    </source>
</reference>
<dbReference type="Pfam" id="PF13020">
    <property type="entry name" value="NOV_C"/>
    <property type="match status" value="1"/>
</dbReference>
<dbReference type="Proteomes" id="UP000247150">
    <property type="component" value="Unassembled WGS sequence"/>
</dbReference>
<dbReference type="RefSeq" id="WP_110063251.1">
    <property type="nucleotide sequence ID" value="NZ_QGTW01000001.1"/>
</dbReference>
<name>A0A2V3A6T7_9BACI</name>
<dbReference type="OrthoDB" id="7059877at2"/>
<dbReference type="EMBL" id="QGTW01000001">
    <property type="protein sequence ID" value="PWW32308.1"/>
    <property type="molecule type" value="Genomic_DNA"/>
</dbReference>
<accession>A0A2V3A6T7</accession>
<protein>
    <submittedName>
        <fullName evidence="2">Uncharacterized protein DUF3883</fullName>
    </submittedName>
</protein>
<proteinExistence type="predicted"/>
<dbReference type="InterPro" id="IPR024975">
    <property type="entry name" value="NOV_C"/>
</dbReference>
<comment type="caution">
    <text evidence="2">The sequence shown here is derived from an EMBL/GenBank/DDBJ whole genome shotgun (WGS) entry which is preliminary data.</text>
</comment>
<sequence length="260" mass="30031">MEKNHKLALIVAFYLSKFNKKALLNLNFSNFTEAFRVIGEILNVKQNTIKNMRDEFDPLYPNGRQGWYQRELRPSRLAVLEQYDELSEEALNEIVKEIISPANTKINENIEQYVSIINSGDNDDISLQRSYTYTTRGITGKKAEDLFIEYFNKGLINGFSGDLIDRRQDGCGYDFETKDEPKFIFEVKGLLGEAGGINLTDKEWRVAKELKDKYILVLISNIENDPNINIYSNPYNTFIPSKVIARSISINWIIDSKQLF</sequence>
<dbReference type="AlphaFoldDB" id="A0A2V3A6T7"/>
<feature type="domain" description="Protein NO VEIN C-terminal" evidence="1">
    <location>
        <begin position="143"/>
        <end position="228"/>
    </location>
</feature>
<gene>
    <name evidence="2" type="ORF">DFO73_101572</name>
</gene>
<evidence type="ECO:0000313" key="2">
    <source>
        <dbReference type="EMBL" id="PWW32308.1"/>
    </source>
</evidence>
<evidence type="ECO:0000313" key="3">
    <source>
        <dbReference type="Proteomes" id="UP000247150"/>
    </source>
</evidence>
<organism evidence="2 3">
    <name type="scientific">Cytobacillus oceanisediminis</name>
    <dbReference type="NCBI Taxonomy" id="665099"/>
    <lineage>
        <taxon>Bacteria</taxon>
        <taxon>Bacillati</taxon>
        <taxon>Bacillota</taxon>
        <taxon>Bacilli</taxon>
        <taxon>Bacillales</taxon>
        <taxon>Bacillaceae</taxon>
        <taxon>Cytobacillus</taxon>
    </lineage>
</organism>